<evidence type="ECO:0000256" key="6">
    <source>
        <dbReference type="SAM" id="MobiDB-lite"/>
    </source>
</evidence>
<accession>A0ABP6SR11</accession>
<dbReference type="PANTHER" id="PTHR30482:SF10">
    <property type="entry name" value="HIGH-AFFINITY BRANCHED-CHAIN AMINO ACID TRANSPORT PROTEIN BRAE"/>
    <property type="match status" value="1"/>
</dbReference>
<keyword evidence="5 7" id="KW-0472">Membrane</keyword>
<keyword evidence="4 7" id="KW-1133">Transmembrane helix</keyword>
<feature type="transmembrane region" description="Helical" evidence="7">
    <location>
        <begin position="334"/>
        <end position="354"/>
    </location>
</feature>
<feature type="transmembrane region" description="Helical" evidence="7">
    <location>
        <begin position="231"/>
        <end position="251"/>
    </location>
</feature>
<feature type="transmembrane region" description="Helical" evidence="7">
    <location>
        <begin position="75"/>
        <end position="92"/>
    </location>
</feature>
<feature type="compositionally biased region" description="Polar residues" evidence="6">
    <location>
        <begin position="1"/>
        <end position="23"/>
    </location>
</feature>
<evidence type="ECO:0000256" key="3">
    <source>
        <dbReference type="ARBA" id="ARBA00022692"/>
    </source>
</evidence>
<dbReference type="InterPro" id="IPR001851">
    <property type="entry name" value="ABC_transp_permease"/>
</dbReference>
<keyword evidence="2" id="KW-1003">Cell membrane</keyword>
<evidence type="ECO:0000256" key="7">
    <source>
        <dbReference type="SAM" id="Phobius"/>
    </source>
</evidence>
<proteinExistence type="predicted"/>
<feature type="compositionally biased region" description="Low complexity" evidence="6">
    <location>
        <begin position="50"/>
        <end position="61"/>
    </location>
</feature>
<dbReference type="CDD" id="cd06581">
    <property type="entry name" value="TM_PBP1_LivM_like"/>
    <property type="match status" value="1"/>
</dbReference>
<dbReference type="EMBL" id="BAAAYN010000002">
    <property type="protein sequence ID" value="GAA3382101.1"/>
    <property type="molecule type" value="Genomic_DNA"/>
</dbReference>
<feature type="transmembrane region" description="Helical" evidence="7">
    <location>
        <begin position="366"/>
        <end position="388"/>
    </location>
</feature>
<dbReference type="PANTHER" id="PTHR30482">
    <property type="entry name" value="HIGH-AFFINITY BRANCHED-CHAIN AMINO ACID TRANSPORT SYSTEM PERMEASE"/>
    <property type="match status" value="1"/>
</dbReference>
<feature type="transmembrane region" description="Helical" evidence="7">
    <location>
        <begin position="308"/>
        <end position="327"/>
    </location>
</feature>
<comment type="caution">
    <text evidence="8">The sequence shown here is derived from an EMBL/GenBank/DDBJ whole genome shotgun (WGS) entry which is preliminary data.</text>
</comment>
<dbReference type="Pfam" id="PF02653">
    <property type="entry name" value="BPD_transp_2"/>
    <property type="match status" value="1"/>
</dbReference>
<dbReference type="InterPro" id="IPR043428">
    <property type="entry name" value="LivM-like"/>
</dbReference>
<gene>
    <name evidence="8" type="ORF">GCM10020369_02600</name>
</gene>
<evidence type="ECO:0000256" key="5">
    <source>
        <dbReference type="ARBA" id="ARBA00023136"/>
    </source>
</evidence>
<evidence type="ECO:0000256" key="4">
    <source>
        <dbReference type="ARBA" id="ARBA00022989"/>
    </source>
</evidence>
<keyword evidence="9" id="KW-1185">Reference proteome</keyword>
<feature type="transmembrane region" description="Helical" evidence="7">
    <location>
        <begin position="281"/>
        <end position="302"/>
    </location>
</feature>
<dbReference type="Proteomes" id="UP001501676">
    <property type="component" value="Unassembled WGS sequence"/>
</dbReference>
<sequence>MSGLSNGANPQMVDTNGVPSSATAPGDADSTENTASAENTETPRPAASTVPGLVRRAGGAGAPPVRRGNTLLRHLLIAVVIGVVVVIATYQITPFRNYQLATIGAYLCVLPGLILLTGFNGQISLGHGALMACGAYTVALVQDALGGEAQWHLLVSVLSGVATATVLGAVIGVAAARLHGPYLAGATLAVAASVPAVTTTFDGLFGGDAGLSFAMAPAPESLGLYFPFERWQAWLALLGAGVTMLLLTNLVRSRFGRTLRAVRDDEVAASLAGIHVARVQVLAFVVSAAGAGLGGALFAVLAQSVSPGAYGLTLSLNLMLAIVLGGLGGLRGALWGAIVLVALQPLADAATRGFSFSPEVQQRLDGTLPLAVFGLALIVVMTTAPGGIDGLVSRATRRLGQLGRRSPR</sequence>
<evidence type="ECO:0000313" key="8">
    <source>
        <dbReference type="EMBL" id="GAA3382101.1"/>
    </source>
</evidence>
<feature type="compositionally biased region" description="Low complexity" evidence="6">
    <location>
        <begin position="31"/>
        <end position="42"/>
    </location>
</feature>
<organism evidence="8 9">
    <name type="scientific">Cryptosporangium minutisporangium</name>
    <dbReference type="NCBI Taxonomy" id="113569"/>
    <lineage>
        <taxon>Bacteria</taxon>
        <taxon>Bacillati</taxon>
        <taxon>Actinomycetota</taxon>
        <taxon>Actinomycetes</taxon>
        <taxon>Cryptosporangiales</taxon>
        <taxon>Cryptosporangiaceae</taxon>
        <taxon>Cryptosporangium</taxon>
    </lineage>
</organism>
<name>A0ABP6SR11_9ACTN</name>
<feature type="transmembrane region" description="Helical" evidence="7">
    <location>
        <begin position="98"/>
        <end position="116"/>
    </location>
</feature>
<feature type="region of interest" description="Disordered" evidence="6">
    <location>
        <begin position="1"/>
        <end position="61"/>
    </location>
</feature>
<comment type="subcellular location">
    <subcellularLocation>
        <location evidence="1">Cell membrane</location>
        <topology evidence="1">Multi-pass membrane protein</topology>
    </subcellularLocation>
</comment>
<evidence type="ECO:0000256" key="2">
    <source>
        <dbReference type="ARBA" id="ARBA00022475"/>
    </source>
</evidence>
<evidence type="ECO:0000256" key="1">
    <source>
        <dbReference type="ARBA" id="ARBA00004651"/>
    </source>
</evidence>
<feature type="transmembrane region" description="Helical" evidence="7">
    <location>
        <begin position="182"/>
        <end position="201"/>
    </location>
</feature>
<keyword evidence="3 7" id="KW-0812">Transmembrane</keyword>
<protein>
    <submittedName>
        <fullName evidence="8">Branched-chain amino acid ABC transporter permease</fullName>
    </submittedName>
</protein>
<reference evidence="9" key="1">
    <citation type="journal article" date="2019" name="Int. J. Syst. Evol. Microbiol.">
        <title>The Global Catalogue of Microorganisms (GCM) 10K type strain sequencing project: providing services to taxonomists for standard genome sequencing and annotation.</title>
        <authorList>
            <consortium name="The Broad Institute Genomics Platform"/>
            <consortium name="The Broad Institute Genome Sequencing Center for Infectious Disease"/>
            <person name="Wu L."/>
            <person name="Ma J."/>
        </authorList>
    </citation>
    <scope>NUCLEOTIDE SEQUENCE [LARGE SCALE GENOMIC DNA]</scope>
    <source>
        <strain evidence="9">JCM 9458</strain>
    </source>
</reference>
<evidence type="ECO:0000313" key="9">
    <source>
        <dbReference type="Proteomes" id="UP001501676"/>
    </source>
</evidence>
<feature type="transmembrane region" description="Helical" evidence="7">
    <location>
        <begin position="153"/>
        <end position="175"/>
    </location>
</feature>